<dbReference type="Proteomes" id="UP001497453">
    <property type="component" value="Chromosome 8"/>
</dbReference>
<keyword evidence="1" id="KW-0175">Coiled coil</keyword>
<keyword evidence="4" id="KW-1185">Reference proteome</keyword>
<sequence length="415" mass="45756">MPSILRRLTDWPSSSSSDVHVASCSISAGSVLLTDSAASADIDGTFTAEPLPLEVSPSSQVSSASAGPCVDLAGCDNVGMTDAKKDAILNQIHQLTSDTQSIDASFAKVSQLLVTLLDSSLPTELRDGVQDLSCRWNRHRQAYRALMWQSRDVAADARVSADDFAKVFISNVLLQPNISINEMQEAIRHYRTISEQDKQKARDLVDGFNELGRDVIAFSDNWERVVLKNRLHRFSLRSKEYEERLSDLRSTLHRVKVKVVSMSVVLGLLVTAASAGALAVIYAMHGNPGISVFGMAALPIRFTMKNLRQALSERKALREQIRQLEMERDESENGMKDITNIASKLGAIASIWGCISADLKSIEGAIDQALGTPDREYMRDAFESRLQLTRNLYSTMAEIFRAYQVAVNDSDLGVR</sequence>
<dbReference type="Gene3D" id="1.20.1170.10">
    <property type="match status" value="1"/>
</dbReference>
<evidence type="ECO:0000313" key="3">
    <source>
        <dbReference type="EMBL" id="CAL1715668.1"/>
    </source>
</evidence>
<evidence type="ECO:0000256" key="1">
    <source>
        <dbReference type="SAM" id="Coils"/>
    </source>
</evidence>
<protein>
    <recommendedName>
        <fullName evidence="5">Transmembrane protein</fullName>
    </recommendedName>
</protein>
<evidence type="ECO:0000313" key="4">
    <source>
        <dbReference type="Proteomes" id="UP001497453"/>
    </source>
</evidence>
<keyword evidence="2" id="KW-0472">Membrane</keyword>
<evidence type="ECO:0008006" key="5">
    <source>
        <dbReference type="Google" id="ProtNLM"/>
    </source>
</evidence>
<reference evidence="4" key="1">
    <citation type="submission" date="2024-04" db="EMBL/GenBank/DDBJ databases">
        <authorList>
            <person name="Shaw F."/>
            <person name="Minotto A."/>
        </authorList>
    </citation>
    <scope>NUCLEOTIDE SEQUENCE [LARGE SCALE GENOMIC DNA]</scope>
</reference>
<evidence type="ECO:0000256" key="2">
    <source>
        <dbReference type="SAM" id="Phobius"/>
    </source>
</evidence>
<feature type="coiled-coil region" evidence="1">
    <location>
        <begin position="300"/>
        <end position="341"/>
    </location>
</feature>
<dbReference type="EMBL" id="OZ037951">
    <property type="protein sequence ID" value="CAL1715668.1"/>
    <property type="molecule type" value="Genomic_DNA"/>
</dbReference>
<proteinExistence type="predicted"/>
<organism evidence="3 4">
    <name type="scientific">Somion occarium</name>
    <dbReference type="NCBI Taxonomy" id="3059160"/>
    <lineage>
        <taxon>Eukaryota</taxon>
        <taxon>Fungi</taxon>
        <taxon>Dikarya</taxon>
        <taxon>Basidiomycota</taxon>
        <taxon>Agaricomycotina</taxon>
        <taxon>Agaricomycetes</taxon>
        <taxon>Polyporales</taxon>
        <taxon>Cerrenaceae</taxon>
        <taxon>Somion</taxon>
    </lineage>
</organism>
<dbReference type="SUPFAM" id="SSF58100">
    <property type="entry name" value="Bacterial hemolysins"/>
    <property type="match status" value="1"/>
</dbReference>
<feature type="transmembrane region" description="Helical" evidence="2">
    <location>
        <begin position="259"/>
        <end position="282"/>
    </location>
</feature>
<accession>A0ABP1E6L8</accession>
<keyword evidence="2" id="KW-0812">Transmembrane</keyword>
<name>A0ABP1E6L8_9APHY</name>
<gene>
    <name evidence="3" type="ORF">GFSPODELE1_LOCUS10357</name>
</gene>
<keyword evidence="2" id="KW-1133">Transmembrane helix</keyword>